<dbReference type="GO" id="GO:0045033">
    <property type="term" value="P:peroxisome inheritance"/>
    <property type="evidence" value="ECO:0007669"/>
    <property type="project" value="InterPro"/>
</dbReference>
<feature type="compositionally biased region" description="Acidic residues" evidence="6">
    <location>
        <begin position="776"/>
        <end position="785"/>
    </location>
</feature>
<dbReference type="GO" id="GO:0005780">
    <property type="term" value="C:extrinsic component of intraperoxisomal membrane"/>
    <property type="evidence" value="ECO:0007669"/>
    <property type="project" value="InterPro"/>
</dbReference>
<feature type="compositionally biased region" description="Polar residues" evidence="6">
    <location>
        <begin position="1"/>
        <end position="11"/>
    </location>
</feature>
<comment type="function">
    <text evidence="1">Required for peroxisome inheritance.</text>
</comment>
<protein>
    <recommendedName>
        <fullName evidence="4">Inheritance of peroxisomes protein 1</fullName>
    </recommendedName>
</protein>
<feature type="region of interest" description="Disordered" evidence="6">
    <location>
        <begin position="193"/>
        <end position="344"/>
    </location>
</feature>
<gene>
    <name evidence="7" type="ORF">GJ744_005905</name>
</gene>
<proteinExistence type="inferred from homology"/>
<keyword evidence="8" id="KW-1185">Reference proteome</keyword>
<feature type="region of interest" description="Disordered" evidence="6">
    <location>
        <begin position="729"/>
        <end position="785"/>
    </location>
</feature>
<dbReference type="OrthoDB" id="4097008at2759"/>
<organism evidence="7 8">
    <name type="scientific">Endocarpon pusillum</name>
    <dbReference type="NCBI Taxonomy" id="364733"/>
    <lineage>
        <taxon>Eukaryota</taxon>
        <taxon>Fungi</taxon>
        <taxon>Dikarya</taxon>
        <taxon>Ascomycota</taxon>
        <taxon>Pezizomycotina</taxon>
        <taxon>Eurotiomycetes</taxon>
        <taxon>Chaetothyriomycetidae</taxon>
        <taxon>Verrucariales</taxon>
        <taxon>Verrucariaceae</taxon>
        <taxon>Endocarpon</taxon>
    </lineage>
</organism>
<keyword evidence="5" id="KW-0472">Membrane</keyword>
<feature type="region of interest" description="Disordered" evidence="6">
    <location>
        <begin position="1"/>
        <end position="35"/>
    </location>
</feature>
<dbReference type="Proteomes" id="UP000606974">
    <property type="component" value="Unassembled WGS sequence"/>
</dbReference>
<feature type="compositionally biased region" description="Basic and acidic residues" evidence="6">
    <location>
        <begin position="300"/>
        <end position="314"/>
    </location>
</feature>
<evidence type="ECO:0000256" key="5">
    <source>
        <dbReference type="ARBA" id="ARBA00023136"/>
    </source>
</evidence>
<feature type="compositionally biased region" description="Polar residues" evidence="6">
    <location>
        <begin position="607"/>
        <end position="631"/>
    </location>
</feature>
<feature type="region of interest" description="Disordered" evidence="6">
    <location>
        <begin position="384"/>
        <end position="407"/>
    </location>
</feature>
<dbReference type="EMBL" id="JAACFV010000026">
    <property type="protein sequence ID" value="KAF7510805.1"/>
    <property type="molecule type" value="Genomic_DNA"/>
</dbReference>
<feature type="compositionally biased region" description="Basic and acidic residues" evidence="6">
    <location>
        <begin position="474"/>
        <end position="486"/>
    </location>
</feature>
<name>A0A8H7E722_9EURO</name>
<dbReference type="AlphaFoldDB" id="A0A8H7E722"/>
<feature type="region of interest" description="Disordered" evidence="6">
    <location>
        <begin position="472"/>
        <end position="675"/>
    </location>
</feature>
<accession>A0A8H7E722</accession>
<feature type="compositionally biased region" description="Polar residues" evidence="6">
    <location>
        <begin position="384"/>
        <end position="396"/>
    </location>
</feature>
<evidence type="ECO:0000313" key="8">
    <source>
        <dbReference type="Proteomes" id="UP000606974"/>
    </source>
</evidence>
<evidence type="ECO:0000256" key="6">
    <source>
        <dbReference type="SAM" id="MobiDB-lite"/>
    </source>
</evidence>
<comment type="subcellular location">
    <subcellularLocation>
        <location evidence="2">Peroxisome membrane</location>
        <topology evidence="2">Peripheral membrane protein</topology>
    </subcellularLocation>
</comment>
<dbReference type="InterPro" id="IPR024758">
    <property type="entry name" value="Inp1"/>
</dbReference>
<sequence length="785" mass="84632">MATLSPHQRPTIQAGGFRRSFTQPPRSLSFHERAGLDPSDSAADIKYSHSRARIVSFTPPTDAVRSASSPGHADLDYPVDTIETLPWASSNEEVLASGSLIIEKIRGSTNFLKSGTRPLHALMRNSQCWCVDGEATLVMRIGAFKYCRIELPYQTAQDKADVQRLKDVLSDIIRFEATPCPFKRGFHVDLPESAITPRKKGPWKRRPGSSLSPPGSPAPSPLSLKRTRPQAAPGQHETQSEADLIDADAEDVNGHGLEDDSILDDRDDSVQHKNTVERNGISGSVDSDPSDGRYIPDFPPNDRMEDRLQDRPPEADDDEEEQDIIDDQLSSNPTEVEKSSSQFPHVEELAGANIEDNQLCKGSDIGGSPALGVTGLGDVDSECTSAIGNGHDSQSEIAPVGSALPGDLESSLQHATLEAESLGQLEQPTAEGLADGVGSREDPICDFRSQETSNNLVDAEAAEAEVAEVAGEAGKLEMNSDTKLAELNELDPPFQASPIEGTSSNEALHEDDAEEVVQGAESPRITSESDPQLSDTVSVTSQTDSFHSIPSESSLAEFLDPTPLVEVDSPLNHPHNHRSNHSRDTSEMTVTVDSANILETGLPLSPNRRSSATSENPSTPSLHRSSTSDSSWPDVETPITTNTESKPRRRTNKKRSFSPLPPSSNLLVPSPQAPRGKHLTGAILQKACHMALGKPIEAVFMLAHILARIARGATVSDVMNGELFRLPKDMGPTHGLNHGPAEQTDGEEGGSSEDDHYGVPIRGRSRRATSEVPKDEDTDSLFDVD</sequence>
<evidence type="ECO:0000256" key="3">
    <source>
        <dbReference type="ARBA" id="ARBA00010707"/>
    </source>
</evidence>
<feature type="compositionally biased region" description="Acidic residues" evidence="6">
    <location>
        <begin position="315"/>
        <end position="326"/>
    </location>
</feature>
<reference evidence="7" key="1">
    <citation type="submission" date="2020-02" db="EMBL/GenBank/DDBJ databases">
        <authorList>
            <person name="Palmer J.M."/>
        </authorList>
    </citation>
    <scope>NUCLEOTIDE SEQUENCE</scope>
    <source>
        <strain evidence="7">EPUS1.4</strain>
        <tissue evidence="7">Thallus</tissue>
    </source>
</reference>
<evidence type="ECO:0000256" key="2">
    <source>
        <dbReference type="ARBA" id="ARBA00004421"/>
    </source>
</evidence>
<comment type="similarity">
    <text evidence="3">Belongs to the INP1 family.</text>
</comment>
<comment type="caution">
    <text evidence="7">The sequence shown here is derived from an EMBL/GenBank/DDBJ whole genome shotgun (WGS) entry which is preliminary data.</text>
</comment>
<evidence type="ECO:0000256" key="1">
    <source>
        <dbReference type="ARBA" id="ARBA00003594"/>
    </source>
</evidence>
<feature type="compositionally biased region" description="Polar residues" evidence="6">
    <location>
        <begin position="329"/>
        <end position="343"/>
    </location>
</feature>
<evidence type="ECO:0000256" key="4">
    <source>
        <dbReference type="ARBA" id="ARBA00021397"/>
    </source>
</evidence>
<feature type="compositionally biased region" description="Basic residues" evidence="6">
    <location>
        <begin position="197"/>
        <end position="207"/>
    </location>
</feature>
<feature type="region of interest" description="Disordered" evidence="6">
    <location>
        <begin position="421"/>
        <end position="446"/>
    </location>
</feature>
<feature type="compositionally biased region" description="Basic residues" evidence="6">
    <location>
        <begin position="647"/>
        <end position="656"/>
    </location>
</feature>
<dbReference type="Pfam" id="PF12634">
    <property type="entry name" value="Inp1"/>
    <property type="match status" value="1"/>
</dbReference>
<feature type="compositionally biased region" description="Low complexity" evidence="6">
    <location>
        <begin position="534"/>
        <end position="545"/>
    </location>
</feature>
<feature type="compositionally biased region" description="Polar residues" evidence="6">
    <location>
        <begin position="524"/>
        <end position="533"/>
    </location>
</feature>
<evidence type="ECO:0000313" key="7">
    <source>
        <dbReference type="EMBL" id="KAF7510805.1"/>
    </source>
</evidence>